<accession>A0A1Q2D1J6</accession>
<proteinExistence type="predicted"/>
<dbReference type="Proteomes" id="UP000188235">
    <property type="component" value="Chromosome"/>
</dbReference>
<evidence type="ECO:0000313" key="2">
    <source>
        <dbReference type="Proteomes" id="UP000188235"/>
    </source>
</evidence>
<protein>
    <submittedName>
        <fullName evidence="1">Uncharacterized protein</fullName>
    </submittedName>
</protein>
<gene>
    <name evidence="1" type="ORF">BW733_16765</name>
</gene>
<sequence length="231" mass="25481">MEVDMTGTVLLEEFHDDGAKAGVLIRKFVGQDLDSIMTVRFGDHLLRLVQHTEFAGPTGPEWRSFTYIGHNETTSASCSADGIVTVSGKAMPALERAVPSYAAVRILLDFLAGKQRETTYREFLEGDLTVYDARLIRLGKESVETPTGTVEATRIELHRGSTLANTFWEQDGHLVASDWNGAMSYPSTTATRSSRGYTPMSSRPLTTSWLADAPARTRSVANSKRMEHPPR</sequence>
<name>A0A1Q2D1J6_9ACTN</name>
<dbReference type="KEGG" id="tfa:BW733_16765"/>
<dbReference type="AlphaFoldDB" id="A0A1Q2D1J6"/>
<keyword evidence="2" id="KW-1185">Reference proteome</keyword>
<dbReference type="EMBL" id="CP019607">
    <property type="protein sequence ID" value="AQP52227.1"/>
    <property type="molecule type" value="Genomic_DNA"/>
</dbReference>
<evidence type="ECO:0000313" key="1">
    <source>
        <dbReference type="EMBL" id="AQP52227.1"/>
    </source>
</evidence>
<organism evidence="1 2">
    <name type="scientific">Tessaracoccus flavescens</name>
    <dbReference type="NCBI Taxonomy" id="399497"/>
    <lineage>
        <taxon>Bacteria</taxon>
        <taxon>Bacillati</taxon>
        <taxon>Actinomycetota</taxon>
        <taxon>Actinomycetes</taxon>
        <taxon>Propionibacteriales</taxon>
        <taxon>Propionibacteriaceae</taxon>
        <taxon>Tessaracoccus</taxon>
    </lineage>
</organism>
<reference evidence="1 2" key="1">
    <citation type="journal article" date="2008" name="Int. J. Syst. Evol. Microbiol.">
        <title>Tessaracoccus flavescens sp. nov., isolated from marine sediment.</title>
        <authorList>
            <person name="Lee D.W."/>
            <person name="Lee S.D."/>
        </authorList>
    </citation>
    <scope>NUCLEOTIDE SEQUENCE [LARGE SCALE GENOMIC DNA]</scope>
    <source>
        <strain evidence="1 2">SST-39T</strain>
    </source>
</reference>